<evidence type="ECO:0000256" key="21">
    <source>
        <dbReference type="ARBA" id="ARBA00047659"/>
    </source>
</evidence>
<feature type="domain" description="Ketosynthase family 3 (KS3)" evidence="24">
    <location>
        <begin position="2"/>
        <end position="410"/>
    </location>
</feature>
<keyword evidence="13" id="KW-1133">Transmembrane helix</keyword>
<protein>
    <recommendedName>
        <fullName evidence="5 22">3-oxoacyl-[acyl-carrier-protein] synthase 2</fullName>
        <ecNumber evidence="4 22">2.3.1.179</ecNumber>
    </recommendedName>
</protein>
<evidence type="ECO:0000256" key="5">
    <source>
        <dbReference type="ARBA" id="ARBA00014657"/>
    </source>
</evidence>
<dbReference type="PROSITE" id="PS52004">
    <property type="entry name" value="KS3_2"/>
    <property type="match status" value="1"/>
</dbReference>
<organism evidence="25 26">
    <name type="scientific">Fictibacillus norfolkensis</name>
    <dbReference type="NCBI Taxonomy" id="2762233"/>
    <lineage>
        <taxon>Bacteria</taxon>
        <taxon>Bacillati</taxon>
        <taxon>Bacillota</taxon>
        <taxon>Bacilli</taxon>
        <taxon>Bacillales</taxon>
        <taxon>Fictibacillaceae</taxon>
        <taxon>Fictibacillus</taxon>
    </lineage>
</organism>
<accession>A0ABR8SI48</accession>
<evidence type="ECO:0000256" key="18">
    <source>
        <dbReference type="ARBA" id="ARBA00024006"/>
    </source>
</evidence>
<evidence type="ECO:0000256" key="6">
    <source>
        <dbReference type="ARBA" id="ARBA00022458"/>
    </source>
</evidence>
<gene>
    <name evidence="25" type="primary">fabF</name>
    <name evidence="25" type="ORF">H9648_03250</name>
</gene>
<dbReference type="EC" id="2.3.1.179" evidence="4 22"/>
<dbReference type="RefSeq" id="WP_191752413.1">
    <property type="nucleotide sequence ID" value="NZ_JACSQM010000001.1"/>
</dbReference>
<evidence type="ECO:0000256" key="9">
    <source>
        <dbReference type="ARBA" id="ARBA00022519"/>
    </source>
</evidence>
<comment type="caution">
    <text evidence="25">The sequence shown here is derived from an EMBL/GenBank/DDBJ whole genome shotgun (WGS) entry which is preliminary data.</text>
</comment>
<dbReference type="Gene3D" id="3.40.47.10">
    <property type="match status" value="1"/>
</dbReference>
<evidence type="ECO:0000256" key="11">
    <source>
        <dbReference type="ARBA" id="ARBA00022692"/>
    </source>
</evidence>
<evidence type="ECO:0000256" key="1">
    <source>
        <dbReference type="ARBA" id="ARBA00004533"/>
    </source>
</evidence>
<evidence type="ECO:0000256" key="23">
    <source>
        <dbReference type="RuleBase" id="RU003694"/>
    </source>
</evidence>
<evidence type="ECO:0000256" key="22">
    <source>
        <dbReference type="PIRNR" id="PIRNR000447"/>
    </source>
</evidence>
<evidence type="ECO:0000256" key="17">
    <source>
        <dbReference type="ARBA" id="ARBA00023315"/>
    </source>
</evidence>
<dbReference type="PROSITE" id="PS00606">
    <property type="entry name" value="KS3_1"/>
    <property type="match status" value="1"/>
</dbReference>
<keyword evidence="7" id="KW-1003">Cell membrane</keyword>
<evidence type="ECO:0000256" key="13">
    <source>
        <dbReference type="ARBA" id="ARBA00022989"/>
    </source>
</evidence>
<comment type="function">
    <text evidence="19">Proposed to synthesize NOD factor fatty acyl chain. Involved in the synthesis of a highly unsaturated fatty acid moiety, which forms part of a lipo-oligosaccharide that is responsible for host specificity.</text>
</comment>
<dbReference type="InterPro" id="IPR014030">
    <property type="entry name" value="Ketoacyl_synth_N"/>
</dbReference>
<evidence type="ECO:0000256" key="15">
    <source>
        <dbReference type="ARBA" id="ARBA00023136"/>
    </source>
</evidence>
<keyword evidence="15" id="KW-0472">Membrane</keyword>
<keyword evidence="6" id="KW-0536">Nodulation</keyword>
<dbReference type="PANTHER" id="PTHR11712">
    <property type="entry name" value="POLYKETIDE SYNTHASE-RELATED"/>
    <property type="match status" value="1"/>
</dbReference>
<evidence type="ECO:0000256" key="14">
    <source>
        <dbReference type="ARBA" id="ARBA00023098"/>
    </source>
</evidence>
<dbReference type="SUPFAM" id="SSF53901">
    <property type="entry name" value="Thiolase-like"/>
    <property type="match status" value="2"/>
</dbReference>
<dbReference type="InterPro" id="IPR014031">
    <property type="entry name" value="Ketoacyl_synth_C"/>
</dbReference>
<dbReference type="EMBL" id="JACSQM010000001">
    <property type="protein sequence ID" value="MBD7963058.1"/>
    <property type="molecule type" value="Genomic_DNA"/>
</dbReference>
<dbReference type="PANTHER" id="PTHR11712:SF352">
    <property type="entry name" value="3-OXOACYL-[ACYL-CARRIER-PROTEIN] SYNTHASE"/>
    <property type="match status" value="1"/>
</dbReference>
<dbReference type="Pfam" id="PF02801">
    <property type="entry name" value="Ketoacyl-synt_C"/>
    <property type="match status" value="1"/>
</dbReference>
<proteinExistence type="inferred from homology"/>
<evidence type="ECO:0000313" key="25">
    <source>
        <dbReference type="EMBL" id="MBD7963058.1"/>
    </source>
</evidence>
<comment type="pathway">
    <text evidence="2 22">Lipid metabolism; fatty acid biosynthesis.</text>
</comment>
<keyword evidence="10 22" id="KW-0808">Transferase</keyword>
<keyword evidence="9" id="KW-0997">Cell inner membrane</keyword>
<evidence type="ECO:0000256" key="2">
    <source>
        <dbReference type="ARBA" id="ARBA00005194"/>
    </source>
</evidence>
<dbReference type="PIRSF" id="PIRSF000447">
    <property type="entry name" value="KAS_II"/>
    <property type="match status" value="1"/>
</dbReference>
<evidence type="ECO:0000313" key="26">
    <source>
        <dbReference type="Proteomes" id="UP000603641"/>
    </source>
</evidence>
<dbReference type="InterPro" id="IPR000794">
    <property type="entry name" value="Beta-ketoacyl_synthase"/>
</dbReference>
<evidence type="ECO:0000256" key="8">
    <source>
        <dbReference type="ARBA" id="ARBA00022516"/>
    </source>
</evidence>
<keyword evidence="14" id="KW-0443">Lipid metabolism</keyword>
<evidence type="ECO:0000256" key="3">
    <source>
        <dbReference type="ARBA" id="ARBA00008467"/>
    </source>
</evidence>
<dbReference type="SMART" id="SM00825">
    <property type="entry name" value="PKS_KS"/>
    <property type="match status" value="1"/>
</dbReference>
<keyword evidence="16 22" id="KW-0275">Fatty acid biosynthesis</keyword>
<evidence type="ECO:0000256" key="20">
    <source>
        <dbReference type="ARBA" id="ARBA00047318"/>
    </source>
</evidence>
<sequence length="417" mass="44490">MRKKVVITGMGIISPIGHTLDSFWFNLSKGVSGIDYIQSFDTSTFSSRIGGEIKNFDPTEYLSSKEINRTDTFTHYALAATREAIEQASLDMKELDPFSVGVLVGSGSGGTGMILENHQTLLTKGARRVSPYLASGMLINSSVSEIAIKLGAKGKSGSFVTACAASSNCIGEAMRAIQYGDADIMIAGGTEGAITPLDLASFTKIKALSTRNDSPQEASRPFDRSRDGFVIGSGGGIVVLESEESALRRGVPIIAELAGYGATNDAYGVTAPDPEGHGVIMAMKRAIQDANLTPDDIDYINAHGTSTKLNDQSETYAIKKVFGERAYELPVSSIKSMTGHLLGGAGAAELIASVLSIQNKLVPPTINHTESDEDMNLNFVPNRAQNHRIRTVLSNSFGFGGHNACLVVKEWKEEREV</sequence>
<name>A0ABR8SI48_9BACL</name>
<dbReference type="Proteomes" id="UP000603641">
    <property type="component" value="Unassembled WGS sequence"/>
</dbReference>
<evidence type="ECO:0000256" key="12">
    <source>
        <dbReference type="ARBA" id="ARBA00022832"/>
    </source>
</evidence>
<comment type="catalytic activity">
    <reaction evidence="21 22">
        <text>a fatty acyl-[ACP] + malonyl-[ACP] + H(+) = a 3-oxoacyl-[ACP] + holo-[ACP] + CO2</text>
        <dbReference type="Rhea" id="RHEA:22836"/>
        <dbReference type="Rhea" id="RHEA-COMP:9623"/>
        <dbReference type="Rhea" id="RHEA-COMP:9685"/>
        <dbReference type="Rhea" id="RHEA-COMP:9916"/>
        <dbReference type="Rhea" id="RHEA-COMP:14125"/>
        <dbReference type="ChEBI" id="CHEBI:15378"/>
        <dbReference type="ChEBI" id="CHEBI:16526"/>
        <dbReference type="ChEBI" id="CHEBI:64479"/>
        <dbReference type="ChEBI" id="CHEBI:78449"/>
        <dbReference type="ChEBI" id="CHEBI:78776"/>
        <dbReference type="ChEBI" id="CHEBI:138651"/>
    </reaction>
</comment>
<keyword evidence="12" id="KW-0276">Fatty acid metabolism</keyword>
<reference evidence="25 26" key="1">
    <citation type="submission" date="2020-08" db="EMBL/GenBank/DDBJ databases">
        <title>A Genomic Blueprint of the Chicken Gut Microbiome.</title>
        <authorList>
            <person name="Gilroy R."/>
            <person name="Ravi A."/>
            <person name="Getino M."/>
            <person name="Pursley I."/>
            <person name="Horton D.L."/>
            <person name="Alikhan N.-F."/>
            <person name="Baker D."/>
            <person name="Gharbi K."/>
            <person name="Hall N."/>
            <person name="Watson M."/>
            <person name="Adriaenssens E.M."/>
            <person name="Foster-Nyarko E."/>
            <person name="Jarju S."/>
            <person name="Secka A."/>
            <person name="Antonio M."/>
            <person name="Oren A."/>
            <person name="Chaudhuri R."/>
            <person name="La Ragione R.M."/>
            <person name="Hildebrand F."/>
            <person name="Pallen M.J."/>
        </authorList>
    </citation>
    <scope>NUCLEOTIDE SEQUENCE [LARGE SCALE GENOMIC DNA]</scope>
    <source>
        <strain evidence="25 26">Sa2CUA10</strain>
    </source>
</reference>
<comment type="catalytic activity">
    <reaction evidence="20 22">
        <text>(9Z)-hexadecenoyl-[ACP] + malonyl-[ACP] + H(+) = 3-oxo-(11Z)-octadecenoyl-[ACP] + holo-[ACP] + CO2</text>
        <dbReference type="Rhea" id="RHEA:55040"/>
        <dbReference type="Rhea" id="RHEA-COMP:9623"/>
        <dbReference type="Rhea" id="RHEA-COMP:9685"/>
        <dbReference type="Rhea" id="RHEA-COMP:10800"/>
        <dbReference type="Rhea" id="RHEA-COMP:14074"/>
        <dbReference type="ChEBI" id="CHEBI:15378"/>
        <dbReference type="ChEBI" id="CHEBI:16526"/>
        <dbReference type="ChEBI" id="CHEBI:64479"/>
        <dbReference type="ChEBI" id="CHEBI:78449"/>
        <dbReference type="ChEBI" id="CHEBI:83989"/>
        <dbReference type="ChEBI" id="CHEBI:138538"/>
        <dbReference type="EC" id="2.3.1.179"/>
    </reaction>
</comment>
<keyword evidence="17 22" id="KW-0012">Acyltransferase</keyword>
<dbReference type="InterPro" id="IPR018201">
    <property type="entry name" value="Ketoacyl_synth_AS"/>
</dbReference>
<comment type="subcellular location">
    <subcellularLocation>
        <location evidence="1">Cell inner membrane</location>
    </subcellularLocation>
</comment>
<dbReference type="GO" id="GO:0004315">
    <property type="term" value="F:3-oxoacyl-[acyl-carrier-protein] synthase activity"/>
    <property type="evidence" value="ECO:0007669"/>
    <property type="project" value="UniProtKB-EC"/>
</dbReference>
<dbReference type="CDD" id="cd00834">
    <property type="entry name" value="KAS_I_II"/>
    <property type="match status" value="1"/>
</dbReference>
<evidence type="ECO:0000256" key="7">
    <source>
        <dbReference type="ARBA" id="ARBA00022475"/>
    </source>
</evidence>
<dbReference type="Pfam" id="PF00109">
    <property type="entry name" value="ketoacyl-synt"/>
    <property type="match status" value="1"/>
</dbReference>
<evidence type="ECO:0000259" key="24">
    <source>
        <dbReference type="PROSITE" id="PS52004"/>
    </source>
</evidence>
<comment type="similarity">
    <text evidence="3 22 23">Belongs to the thiolase-like superfamily. Beta-ketoacyl-ACP synthases family.</text>
</comment>
<keyword evidence="11" id="KW-0812">Transmembrane</keyword>
<dbReference type="InterPro" id="IPR020841">
    <property type="entry name" value="PKS_Beta-ketoAc_synthase_dom"/>
</dbReference>
<dbReference type="NCBIfam" id="TIGR03150">
    <property type="entry name" value="fabF"/>
    <property type="match status" value="1"/>
</dbReference>
<dbReference type="InterPro" id="IPR017568">
    <property type="entry name" value="3-oxoacyl-ACP_synth-2"/>
</dbReference>
<keyword evidence="26" id="KW-1185">Reference proteome</keyword>
<keyword evidence="8 22" id="KW-0444">Lipid biosynthesis</keyword>
<comment type="function">
    <text evidence="18 22">Involved in the type II fatty acid elongation cycle. Catalyzes the elongation of a wide range of acyl-ACP by the addition of two carbons from malonyl-ACP to an acyl acceptor. Can efficiently catalyze the conversion of palmitoleoyl-ACP (cis-hexadec-9-enoyl-ACP) to cis-vaccenoyl-ACP (cis-octadec-11-enoyl-ACP), an essential step in the thermal regulation of fatty acid composition.</text>
</comment>
<dbReference type="NCBIfam" id="NF005589">
    <property type="entry name" value="PRK07314.1"/>
    <property type="match status" value="1"/>
</dbReference>
<evidence type="ECO:0000256" key="16">
    <source>
        <dbReference type="ARBA" id="ARBA00023160"/>
    </source>
</evidence>
<evidence type="ECO:0000256" key="10">
    <source>
        <dbReference type="ARBA" id="ARBA00022679"/>
    </source>
</evidence>
<evidence type="ECO:0000256" key="4">
    <source>
        <dbReference type="ARBA" id="ARBA00012356"/>
    </source>
</evidence>
<dbReference type="InterPro" id="IPR016039">
    <property type="entry name" value="Thiolase-like"/>
</dbReference>
<evidence type="ECO:0000256" key="19">
    <source>
        <dbReference type="ARBA" id="ARBA00037576"/>
    </source>
</evidence>